<feature type="compositionally biased region" description="Polar residues" evidence="1">
    <location>
        <begin position="2301"/>
        <end position="2314"/>
    </location>
</feature>
<evidence type="ECO:0000313" key="2">
    <source>
        <dbReference type="EMBL" id="KAJ9562570.1"/>
    </source>
</evidence>
<evidence type="ECO:0000313" key="3">
    <source>
        <dbReference type="Proteomes" id="UP001172457"/>
    </source>
</evidence>
<feature type="compositionally biased region" description="Basic and acidic residues" evidence="1">
    <location>
        <begin position="2579"/>
        <end position="2598"/>
    </location>
</feature>
<feature type="compositionally biased region" description="Basic and acidic residues" evidence="1">
    <location>
        <begin position="2404"/>
        <end position="2414"/>
    </location>
</feature>
<feature type="region of interest" description="Disordered" evidence="1">
    <location>
        <begin position="1031"/>
        <end position="1169"/>
    </location>
</feature>
<feature type="compositionally biased region" description="Acidic residues" evidence="1">
    <location>
        <begin position="2420"/>
        <end position="2429"/>
    </location>
</feature>
<feature type="compositionally biased region" description="Basic and acidic residues" evidence="1">
    <location>
        <begin position="3444"/>
        <end position="3470"/>
    </location>
</feature>
<feature type="compositionally biased region" description="Basic and acidic residues" evidence="1">
    <location>
        <begin position="440"/>
        <end position="450"/>
    </location>
</feature>
<feature type="compositionally biased region" description="Basic and acidic residues" evidence="1">
    <location>
        <begin position="2123"/>
        <end position="2147"/>
    </location>
</feature>
<dbReference type="EMBL" id="JARYMX010000002">
    <property type="protein sequence ID" value="KAJ9562570.1"/>
    <property type="molecule type" value="Genomic_DNA"/>
</dbReference>
<feature type="compositionally biased region" description="Basic and acidic residues" evidence="1">
    <location>
        <begin position="812"/>
        <end position="839"/>
    </location>
</feature>
<protein>
    <submittedName>
        <fullName evidence="2">Uncharacterized protein</fullName>
    </submittedName>
</protein>
<feature type="compositionally biased region" description="Basic and acidic residues" evidence="1">
    <location>
        <begin position="1364"/>
        <end position="1379"/>
    </location>
</feature>
<feature type="compositionally biased region" description="Basic and acidic residues" evidence="1">
    <location>
        <begin position="3041"/>
        <end position="3052"/>
    </location>
</feature>
<feature type="compositionally biased region" description="Polar residues" evidence="1">
    <location>
        <begin position="2468"/>
        <end position="2478"/>
    </location>
</feature>
<feature type="compositionally biased region" description="Basic and acidic residues" evidence="1">
    <location>
        <begin position="168"/>
        <end position="179"/>
    </location>
</feature>
<gene>
    <name evidence="2" type="ORF">OSB04_007730</name>
</gene>
<feature type="compositionally biased region" description="Basic and acidic residues" evidence="1">
    <location>
        <begin position="2824"/>
        <end position="2845"/>
    </location>
</feature>
<feature type="region of interest" description="Disordered" evidence="1">
    <location>
        <begin position="1421"/>
        <end position="1456"/>
    </location>
</feature>
<feature type="compositionally biased region" description="Basic and acidic residues" evidence="1">
    <location>
        <begin position="260"/>
        <end position="274"/>
    </location>
</feature>
<feature type="compositionally biased region" description="Basic and acidic residues" evidence="1">
    <location>
        <begin position="328"/>
        <end position="344"/>
    </location>
</feature>
<feature type="compositionally biased region" description="Polar residues" evidence="1">
    <location>
        <begin position="349"/>
        <end position="369"/>
    </location>
</feature>
<accession>A0AA38TX25</accession>
<feature type="compositionally biased region" description="Basic and acidic residues" evidence="1">
    <location>
        <begin position="1067"/>
        <end position="1106"/>
    </location>
</feature>
<feature type="compositionally biased region" description="Acidic residues" evidence="1">
    <location>
        <begin position="3471"/>
        <end position="3482"/>
    </location>
</feature>
<name>A0AA38TX25_9ASTR</name>
<feature type="region of interest" description="Disordered" evidence="1">
    <location>
        <begin position="1726"/>
        <end position="1758"/>
    </location>
</feature>
<feature type="compositionally biased region" description="Basic and acidic residues" evidence="1">
    <location>
        <begin position="3402"/>
        <end position="3418"/>
    </location>
</feature>
<feature type="compositionally biased region" description="Pro residues" evidence="1">
    <location>
        <begin position="3536"/>
        <end position="3545"/>
    </location>
</feature>
<dbReference type="Proteomes" id="UP001172457">
    <property type="component" value="Chromosome 2"/>
</dbReference>
<feature type="compositionally biased region" description="Basic and acidic residues" evidence="1">
    <location>
        <begin position="1924"/>
        <end position="1956"/>
    </location>
</feature>
<feature type="compositionally biased region" description="Polar residues" evidence="1">
    <location>
        <begin position="1588"/>
        <end position="1598"/>
    </location>
</feature>
<feature type="compositionally biased region" description="Basic and acidic residues" evidence="1">
    <location>
        <begin position="2068"/>
        <end position="2084"/>
    </location>
</feature>
<feature type="region of interest" description="Disordered" evidence="1">
    <location>
        <begin position="742"/>
        <end position="875"/>
    </location>
</feature>
<feature type="compositionally biased region" description="Basic and acidic residues" evidence="1">
    <location>
        <begin position="1775"/>
        <end position="1796"/>
    </location>
</feature>
<feature type="compositionally biased region" description="Basic and acidic residues" evidence="1">
    <location>
        <begin position="1262"/>
        <end position="1286"/>
    </location>
</feature>
<feature type="region of interest" description="Disordered" evidence="1">
    <location>
        <begin position="3035"/>
        <end position="3086"/>
    </location>
</feature>
<feature type="region of interest" description="Disordered" evidence="1">
    <location>
        <begin position="1262"/>
        <end position="1343"/>
    </location>
</feature>
<feature type="compositionally biased region" description="Basic and acidic residues" evidence="1">
    <location>
        <begin position="944"/>
        <end position="955"/>
    </location>
</feature>
<feature type="compositionally biased region" description="Basic and acidic residues" evidence="1">
    <location>
        <begin position="750"/>
        <end position="784"/>
    </location>
</feature>
<feature type="region of interest" description="Disordered" evidence="1">
    <location>
        <begin position="2123"/>
        <end position="2185"/>
    </location>
</feature>
<feature type="compositionally biased region" description="Basic and acidic residues" evidence="1">
    <location>
        <begin position="2728"/>
        <end position="2747"/>
    </location>
</feature>
<feature type="region of interest" description="Disordered" evidence="1">
    <location>
        <begin position="625"/>
        <end position="668"/>
    </location>
</feature>
<feature type="region of interest" description="Disordered" evidence="1">
    <location>
        <begin position="906"/>
        <end position="1017"/>
    </location>
</feature>
<proteinExistence type="predicted"/>
<feature type="compositionally biased region" description="Basic and acidic residues" evidence="1">
    <location>
        <begin position="2361"/>
        <end position="2372"/>
    </location>
</feature>
<feature type="region of interest" description="Disordered" evidence="1">
    <location>
        <begin position="2214"/>
        <end position="2382"/>
    </location>
</feature>
<feature type="compositionally biased region" description="Basic and acidic residues" evidence="1">
    <location>
        <begin position="465"/>
        <end position="475"/>
    </location>
</feature>
<feature type="compositionally biased region" description="Basic residues" evidence="1">
    <location>
        <begin position="3517"/>
        <end position="3529"/>
    </location>
</feature>
<feature type="region of interest" description="Disordered" evidence="1">
    <location>
        <begin position="1364"/>
        <end position="1400"/>
    </location>
</feature>
<feature type="compositionally biased region" description="Polar residues" evidence="1">
    <location>
        <begin position="690"/>
        <end position="702"/>
    </location>
</feature>
<comment type="caution">
    <text evidence="2">The sequence shown here is derived from an EMBL/GenBank/DDBJ whole genome shotgun (WGS) entry which is preliminary data.</text>
</comment>
<feature type="region of interest" description="Disordered" evidence="1">
    <location>
        <begin position="3111"/>
        <end position="3193"/>
    </location>
</feature>
<feature type="compositionally biased region" description="Basic and acidic residues" evidence="1">
    <location>
        <begin position="3323"/>
        <end position="3332"/>
    </location>
</feature>
<feature type="compositionally biased region" description="Basic and acidic residues" evidence="1">
    <location>
        <begin position="2158"/>
        <end position="2168"/>
    </location>
</feature>
<feature type="region of interest" description="Disordered" evidence="1">
    <location>
        <begin position="102"/>
        <end position="552"/>
    </location>
</feature>
<feature type="compositionally biased region" description="Basic and acidic residues" evidence="1">
    <location>
        <begin position="509"/>
        <end position="547"/>
    </location>
</feature>
<feature type="compositionally biased region" description="Basic and acidic residues" evidence="1">
    <location>
        <begin position="1141"/>
        <end position="1153"/>
    </location>
</feature>
<feature type="compositionally biased region" description="Basic and acidic residues" evidence="1">
    <location>
        <begin position="1730"/>
        <end position="1742"/>
    </location>
</feature>
<feature type="compositionally biased region" description="Basic and acidic residues" evidence="1">
    <location>
        <begin position="997"/>
        <end position="1007"/>
    </location>
</feature>
<feature type="compositionally biased region" description="Polar residues" evidence="1">
    <location>
        <begin position="3368"/>
        <end position="3379"/>
    </location>
</feature>
<feature type="compositionally biased region" description="Basic and acidic residues" evidence="1">
    <location>
        <begin position="1505"/>
        <end position="1519"/>
    </location>
</feature>
<feature type="compositionally biased region" description="Basic and acidic residues" evidence="1">
    <location>
        <begin position="2482"/>
        <end position="2508"/>
    </location>
</feature>
<feature type="region of interest" description="Disordered" evidence="1">
    <location>
        <begin position="3244"/>
        <end position="3545"/>
    </location>
</feature>
<keyword evidence="3" id="KW-1185">Reference proteome</keyword>
<feature type="compositionally biased region" description="Basic and acidic residues" evidence="1">
    <location>
        <begin position="882"/>
        <end position="895"/>
    </location>
</feature>
<feature type="compositionally biased region" description="Basic and acidic residues" evidence="1">
    <location>
        <begin position="1803"/>
        <end position="1830"/>
    </location>
</feature>
<feature type="compositionally biased region" description="Basic and acidic residues" evidence="1">
    <location>
        <begin position="409"/>
        <end position="421"/>
    </location>
</feature>
<feature type="compositionally biased region" description="Basic and acidic residues" evidence="1">
    <location>
        <begin position="2251"/>
        <end position="2276"/>
    </location>
</feature>
<feature type="compositionally biased region" description="Basic and acidic residues" evidence="1">
    <location>
        <begin position="1545"/>
        <end position="1576"/>
    </location>
</feature>
<feature type="compositionally biased region" description="Polar residues" evidence="1">
    <location>
        <begin position="1442"/>
        <end position="1456"/>
    </location>
</feature>
<feature type="compositionally biased region" description="Acidic residues" evidence="1">
    <location>
        <begin position="1313"/>
        <end position="1322"/>
    </location>
</feature>
<feature type="region of interest" description="Disordered" evidence="1">
    <location>
        <begin position="1505"/>
        <end position="1604"/>
    </location>
</feature>
<feature type="compositionally biased region" description="Acidic residues" evidence="1">
    <location>
        <begin position="706"/>
        <end position="715"/>
    </location>
</feature>
<reference evidence="2" key="1">
    <citation type="submission" date="2023-03" db="EMBL/GenBank/DDBJ databases">
        <title>Chromosome-scale reference genome and RAD-based genetic map of yellow starthistle (Centaurea solstitialis) reveal putative structural variation and QTLs associated with invader traits.</title>
        <authorList>
            <person name="Reatini B."/>
            <person name="Cang F.A."/>
            <person name="Jiang Q."/>
            <person name="Mckibben M.T.W."/>
            <person name="Barker M.S."/>
            <person name="Rieseberg L.H."/>
            <person name="Dlugosch K.M."/>
        </authorList>
    </citation>
    <scope>NUCLEOTIDE SEQUENCE</scope>
    <source>
        <strain evidence="2">CAN-66</strain>
        <tissue evidence="2">Leaf</tissue>
    </source>
</reference>
<feature type="compositionally biased region" description="Basic and acidic residues" evidence="1">
    <location>
        <begin position="195"/>
        <end position="243"/>
    </location>
</feature>
<sequence length="3545" mass="397806">MPLGRRMYTDLISTSKSRVIVFVKNMAYKGEREDTALSSEFSEGKVTEHPGNRVKQLESRLNQAIETSSHVAETVNTKPESDTRTNEGGIFFQALSVPVATSAEHVKTPDSCETTTTEDQEEGSGASKIEILTEEKPNDDEQVAVIAVKETDDKSVDAQEASEQSENGARDESEEKPVEIEQEEQPEVIRPIVEIVEKIEQKDDQEEATKSDDGRKETSDIPKVKEVCEEAASEKVESEKEVEVSDISSEDNESSEPELVETKEIIEKDTRETEYNATTPTEPEEITPKNEEKNEEEVIDSNDDQTKKSEEVSNLPDDSSMVSNELILSKENEDKLYVSEKGQGDGDDVTSSQNASTEFIKETTTSQHATAPAYFEEGRDLNVTPKDILKEEEDERTTHPQEESEQCENEAKDNREQKQEESVNEIVHSSLEIEQENDTEEIKPSDEKQGDVITADASNSTQTKSHVESAEHEVNNEEATIESDEGVKLSGNSSMKQNEETVEILSKNEGQEMERELNSSEKDQGEDDATCKETVPEKANEYEEGLIHSDSSSIVLNENEIVSKDEYQEKEQEFYVSEKGQHGGDDVTGSQNASSEDIKEMIDQHDTKVAYFEEVQGLNAMDNDGEATHRMIVPQEASEQNENEANDKREQKPEEIMHSGLKTEQEEYAKEIKPSVKTEVKEEQEGLVGISSQTEIQVQSQLEATEHEEEAIESDDGPKEKANNPLTKEVCEEIDAGKVEYEGVQLSDDSSEKLDEKAIAILSKEEDRETEEELKIEQDQHEDGVPSSQDATSVEDLQAKSHDGEGQEPEVVETREGIQEDNEEIKPSVERKEKVEQEGLLHATTTDVCIITQRKSQEEATKGKDDQREKSNDALVEEVCKEVGSEKVEPEEGMKLSDNSNIELNEKAIAISSKDEDQENEQELSMQEETQGEEEVTCSQEASSGKDLEGKKYDSEQIEPELVENRESIKEDIEVTSANVDTEEIKEQQGSLSAQTEPKEETTKDGESIESYDDREEKLVIPCVNEACEETSLESIDAQEASEQYENEAKDKREQDLEESSNKPVHSHSEISEATIKEDETNAESKEEAYFEKPKFEASDETECKTAGENISAENKDDAIADESKSTENPCTAEQDILEEVGEKTTTKPEEITKQASQESQSETNKEIEKQIRCRRISSWRTRRWKLFINILKKYVNQVSTKLGQPMEHHVEENQACQTTTMDEKIEDEIAKKDEDLSLGSIEVSDDNTVKEEKSFLDGKTREIEISTLEHEPVEEKTATKSEEITKQAFQESQSETNKKIEAKLDAENQAEGGEDESEMTDEVVLTEKACGTTTTSEKIEDDIAEKIEDLSLGTIEDKNDNDIKEEESFLDERTREIEISTLEHAPVGEKTTMESEDISKQVIQESQIETNKEIEAKLDAEYQADGREDKSETKDDVVMTTEMSSELGQPVEQNAEIQACRTTTMSEEIEDEITEKYEDLSHGSVEDKDDNIVKEEKSFLDEKTREIETATLEHEPVAEKTTTSSEEITKQALQESEIETNEEIDTKLDAENQAEEREDRRETKDEVALTEKMSLELEQPVEENIEEISSCQTTTVSGKIEDEITEKNEDLSLGNIEDKDDNIVKEEKSFLDEKAREIEISTLEHVPVGEKTTMEPEDITKQAFQESEFETNKKIEAKLDVEYQADERQDRNEIEDEVVLTKKISSELEQPLEQNVEEIQACQTTTMNEKAEDEITKKDEDLSMGNIEVSDDNTIKEEESFLDERTREIEISAFEHEPVGEKTTIKPEEITEHASQESQSETAKEIEAKLDAKNQVDEREDKSEIKDEMSLELEQPMEDNVEEMPSCQTTTVSGKVEDEITEKNEDLSLGSIEDKDDNIVKEEKSFLDEKTREIEISTLEHVPVGEKTTTEPEDITKQAFQESKIETDKEIEAKLDAEYQADGREDKSETKDDVVMTKEIEDAIAEKKEDLSLGNREDTNDDIVKEEKGFLDGNAREIEISTLENEHVVKLEEITEQAFQESHVEINKEIEAKLDAENPADEEEKRREIKDEVVLTKKLSSELGQPMEHHVEENQACRTTTMDEKIEDEIAKKDEDLSLGSIEVSDDNTVKEEKSFLDGKTREIEISTLEHEPVEDKTTTKSEEITKQALQESQSETNKEIEAKLDAENQAEGGEDESEMTDEVVLTEKVSSELGQPMEQNIEEIQACQTTTMTEKTEDEIVKNVDLSHDSTEDTNENTIEEENSFLGGKTREIEISTSEHETVEEKNGGLDEVPKKKHADLNEATTVELQPDFIPSISPGISTTDNTPNSENSKAESENLPIEDLDSVSEVQIPRVVPNSEDSNVKEECLISATTTAVDEERRNVTKETSSDEISYSDPIPVENPEVIKAIVDAQIEVADSEESKVKEERIDLATGEYADENNGDEEQGIRTNEISSVENLELHGELKPTSELMIDDDQVDETKPQPEQSDITSEQVVVETEKEEGSTEVKQHDCEEDNCPKELEKTSTSNQKELDNEIEVSKSIPTGNTEVAEIESIDTPSNDQDDMKLRESMLIEQKGVLSSQLTDREILEEEAIENRKEAPNHEFEKDEKDDGLISEIQTPEANLKMEIKEEHLEATNETVTGGLSSEKLLDEVKEIDAKEDTEIIVRQEEEVVEDSYQEAVAEVTAHDHLPQTEEKLVSMVPPEELTSPKFEEQTNELVSETDKTKVEHSSVSSKDWNPELMEEKFTKTLLEDQRSTKEQYTEEEGQDNVGAESKEAKTGNEVVEDVIVNEVLLEVEKAKESDNINKEGSFIPNHLTSATDEVCQIKSLDSSPNELLEQDKEVKSEEISGQGDTHKLEEEPTEVFELTPEVDEIVGEGIEVSAMLTENLPEGSPEMLLVKQDPETTTIIEKSEEEIKDKDKTLVNMDFSTSSEEVACLSNEKAEELQVSTLNAEGKQDGLIDMLNKETEAVQPQEHISDIKSVDPPSDVEIREQGELLHCGSQEPSVQQETIQCVDKTFEEAPAIDDQKHENDLDYTASARVIDVVSKAESPEIEQQHLDTKEAKVKPINQENQSGQTKEESENIESEIPIEKVPKPTVAHEETANEFLVVPVATEEEKLNYLQDYSKEEEHSGKRTYQDLEAVTEPSQTDKLTDEVTKAEPIDTQEETKDEGKLHEEKTGKRTKITEETVDLHHGEKGDETHCKATSTEAAIPIEYVNSSDMVKGDLDASVPMCASTRNPEVRSATLEVLSVMDATDDKAGYSKDSNDKTAEAHEAEKEVPKEDIHLESACGISKTTEKISGTNQEPFNLPLTKERSMELDAPVTPGTAATEEVENSQKYEDDGLIKTSQIQPELQKDEVSACAVDKQFPDKPYQDESTESKLLTANINASDEQGKPTAKSLTASGTEPQCSSEVVKEEKKISDEKEKPETPEQATVVITDILHEPTQANSKVTENLIKERGLDLTKDEQVDKEETGDKGAKTDEEDEAEEDDEDNQKTGDAPVMVEASKDMEVKTPKKSHNILSGVGSKVKHSIAKVKKAITGKSSSPKPPSPKARD</sequence>
<feature type="compositionally biased region" description="Polar residues" evidence="1">
    <location>
        <begin position="3387"/>
        <end position="3398"/>
    </location>
</feature>
<feature type="compositionally biased region" description="Acidic residues" evidence="1">
    <location>
        <begin position="293"/>
        <end position="303"/>
    </location>
</feature>
<feature type="compositionally biased region" description="Basic and acidic residues" evidence="1">
    <location>
        <begin position="2216"/>
        <end position="2233"/>
    </location>
</feature>
<feature type="compositionally biased region" description="Acidic residues" evidence="1">
    <location>
        <begin position="2234"/>
        <end position="2245"/>
    </location>
</feature>
<feature type="region of interest" description="Disordered" evidence="1">
    <location>
        <begin position="2061"/>
        <end position="2084"/>
    </location>
</feature>
<feature type="region of interest" description="Disordered" evidence="1">
    <location>
        <begin position="2823"/>
        <end position="2848"/>
    </location>
</feature>
<organism evidence="2 3">
    <name type="scientific">Centaurea solstitialis</name>
    <name type="common">yellow star-thistle</name>
    <dbReference type="NCBI Taxonomy" id="347529"/>
    <lineage>
        <taxon>Eukaryota</taxon>
        <taxon>Viridiplantae</taxon>
        <taxon>Streptophyta</taxon>
        <taxon>Embryophyta</taxon>
        <taxon>Tracheophyta</taxon>
        <taxon>Spermatophyta</taxon>
        <taxon>Magnoliopsida</taxon>
        <taxon>eudicotyledons</taxon>
        <taxon>Gunneridae</taxon>
        <taxon>Pentapetalae</taxon>
        <taxon>asterids</taxon>
        <taxon>campanulids</taxon>
        <taxon>Asterales</taxon>
        <taxon>Asteraceae</taxon>
        <taxon>Carduoideae</taxon>
        <taxon>Cardueae</taxon>
        <taxon>Centaureinae</taxon>
        <taxon>Centaurea</taxon>
    </lineage>
</organism>
<feature type="compositionally biased region" description="Polar residues" evidence="1">
    <location>
        <begin position="2432"/>
        <end position="2441"/>
    </location>
</feature>
<feature type="region of interest" description="Disordered" evidence="1">
    <location>
        <begin position="1775"/>
        <end position="1876"/>
    </location>
</feature>
<feature type="compositionally biased region" description="Basic and acidic residues" evidence="1">
    <location>
        <begin position="1856"/>
        <end position="1867"/>
    </location>
</feature>
<feature type="region of interest" description="Disordered" evidence="1">
    <location>
        <begin position="683"/>
        <end position="729"/>
    </location>
</feature>
<feature type="compositionally biased region" description="Basic and acidic residues" evidence="1">
    <location>
        <begin position="1297"/>
        <end position="1307"/>
    </location>
</feature>
<feature type="compositionally biased region" description="Basic and acidic residues" evidence="1">
    <location>
        <begin position="645"/>
        <end position="668"/>
    </location>
</feature>
<evidence type="ECO:0000256" key="1">
    <source>
        <dbReference type="SAM" id="MobiDB-lite"/>
    </source>
</evidence>
<feature type="compositionally biased region" description="Acidic residues" evidence="1">
    <location>
        <begin position="2174"/>
        <end position="2183"/>
    </location>
</feature>
<feature type="region of interest" description="Disordered" evidence="1">
    <location>
        <begin position="2579"/>
        <end position="2601"/>
    </location>
</feature>
<feature type="compositionally biased region" description="Basic and acidic residues" evidence="1">
    <location>
        <begin position="3076"/>
        <end position="3086"/>
    </location>
</feature>
<feature type="compositionally biased region" description="Basic and acidic residues" evidence="1">
    <location>
        <begin position="3244"/>
        <end position="3274"/>
    </location>
</feature>
<feature type="region of interest" description="Disordered" evidence="1">
    <location>
        <begin position="882"/>
        <end position="901"/>
    </location>
</feature>
<feature type="region of interest" description="Disordered" evidence="1">
    <location>
        <begin position="566"/>
        <end position="600"/>
    </location>
</feature>
<feature type="region of interest" description="Disordered" evidence="1">
    <location>
        <begin position="1898"/>
        <end position="1956"/>
    </location>
</feature>
<feature type="compositionally biased region" description="Basic and acidic residues" evidence="1">
    <location>
        <begin position="3138"/>
        <end position="3190"/>
    </location>
</feature>
<feature type="region of interest" description="Disordered" evidence="1">
    <location>
        <begin position="2402"/>
        <end position="2531"/>
    </location>
</feature>
<feature type="compositionally biased region" description="Basic and acidic residues" evidence="1">
    <location>
        <begin position="855"/>
        <end position="875"/>
    </location>
</feature>
<feature type="region of interest" description="Disordered" evidence="1">
    <location>
        <begin position="2690"/>
        <end position="2767"/>
    </location>
</feature>
<feature type="compositionally biased region" description="Basic and acidic residues" evidence="1">
    <location>
        <begin position="1421"/>
        <end position="1438"/>
    </location>
</feature>
<feature type="compositionally biased region" description="Basic and acidic residues" evidence="1">
    <location>
        <begin position="963"/>
        <end position="973"/>
    </location>
</feature>
<feature type="compositionally biased region" description="Basic and acidic residues" evidence="1">
    <location>
        <begin position="3111"/>
        <end position="3125"/>
    </location>
</feature>
<feature type="compositionally biased region" description="Acidic residues" evidence="1">
    <location>
        <begin position="248"/>
        <end position="259"/>
    </location>
</feature>
<feature type="compositionally biased region" description="Basic and acidic residues" evidence="1">
    <location>
        <begin position="1114"/>
        <end position="1126"/>
    </location>
</feature>